<dbReference type="Gene3D" id="2.60.40.790">
    <property type="match status" value="1"/>
</dbReference>
<protein>
    <recommendedName>
        <fullName evidence="3">SHSP domain-containing protein</fullName>
    </recommendedName>
</protein>
<reference evidence="4" key="1">
    <citation type="submission" date="2015-11" db="EMBL/GenBank/DDBJ databases">
        <title>De novo transcriptome assembly of four potential Pierce s Disease insect vectors from Arizona vineyards.</title>
        <authorList>
            <person name="Tassone E.E."/>
        </authorList>
    </citation>
    <scope>NUCLEOTIDE SEQUENCE</scope>
</reference>
<comment type="similarity">
    <text evidence="1 2">Belongs to the small heat shock protein (HSP20) family.</text>
</comment>
<sequence>MLSGLTSKIIQGVRSAARLPAQGAVTRPRTMHIRSGYFPPYGTYMYRMSLDPYTQDMLDVKIIDGEIVVKGRIEEKVGEDRWTYEFVKRHRLPSDVDLNTVQTRFEFGELVVTAKLKSSAV</sequence>
<dbReference type="PROSITE" id="PS01031">
    <property type="entry name" value="SHSP"/>
    <property type="match status" value="1"/>
</dbReference>
<dbReference type="AlphaFoldDB" id="A0A1B6L9W5"/>
<feature type="domain" description="SHSP" evidence="3">
    <location>
        <begin position="26"/>
        <end position="121"/>
    </location>
</feature>
<proteinExistence type="inferred from homology"/>
<dbReference type="CDD" id="cd06526">
    <property type="entry name" value="metazoan_ACD"/>
    <property type="match status" value="1"/>
</dbReference>
<dbReference type="InterPro" id="IPR008978">
    <property type="entry name" value="HSP20-like_chaperone"/>
</dbReference>
<organism evidence="4">
    <name type="scientific">Graphocephala atropunctata</name>
    <dbReference type="NCBI Taxonomy" id="36148"/>
    <lineage>
        <taxon>Eukaryota</taxon>
        <taxon>Metazoa</taxon>
        <taxon>Ecdysozoa</taxon>
        <taxon>Arthropoda</taxon>
        <taxon>Hexapoda</taxon>
        <taxon>Insecta</taxon>
        <taxon>Pterygota</taxon>
        <taxon>Neoptera</taxon>
        <taxon>Paraneoptera</taxon>
        <taxon>Hemiptera</taxon>
        <taxon>Auchenorrhyncha</taxon>
        <taxon>Membracoidea</taxon>
        <taxon>Cicadellidae</taxon>
        <taxon>Cicadellinae</taxon>
        <taxon>Cicadellini</taxon>
        <taxon>Graphocephala</taxon>
    </lineage>
</organism>
<evidence type="ECO:0000313" key="4">
    <source>
        <dbReference type="EMBL" id="JAT20401.1"/>
    </source>
</evidence>
<dbReference type="Pfam" id="PF00011">
    <property type="entry name" value="HSP20"/>
    <property type="match status" value="1"/>
</dbReference>
<dbReference type="SUPFAM" id="SSF49764">
    <property type="entry name" value="HSP20-like chaperones"/>
    <property type="match status" value="1"/>
</dbReference>
<evidence type="ECO:0000256" key="2">
    <source>
        <dbReference type="RuleBase" id="RU003616"/>
    </source>
</evidence>
<dbReference type="InterPro" id="IPR002068">
    <property type="entry name" value="A-crystallin/Hsp20_dom"/>
</dbReference>
<dbReference type="EMBL" id="GEBQ01019576">
    <property type="protein sequence ID" value="JAT20401.1"/>
    <property type="molecule type" value="Transcribed_RNA"/>
</dbReference>
<evidence type="ECO:0000256" key="1">
    <source>
        <dbReference type="PROSITE-ProRule" id="PRU00285"/>
    </source>
</evidence>
<gene>
    <name evidence="4" type="ORF">g.12897</name>
</gene>
<evidence type="ECO:0000259" key="3">
    <source>
        <dbReference type="PROSITE" id="PS01031"/>
    </source>
</evidence>
<accession>A0A1B6L9W5</accession>
<name>A0A1B6L9W5_9HEMI</name>